<proteinExistence type="predicted"/>
<dbReference type="Pfam" id="PF00196">
    <property type="entry name" value="GerE"/>
    <property type="match status" value="1"/>
</dbReference>
<accession>A0ABV1JFN3</accession>
<evidence type="ECO:0000259" key="2">
    <source>
        <dbReference type="PROSITE" id="PS50043"/>
    </source>
</evidence>
<dbReference type="InterPro" id="IPR000792">
    <property type="entry name" value="Tscrpt_reg_LuxR_C"/>
</dbReference>
<feature type="transmembrane region" description="Helical" evidence="1">
    <location>
        <begin position="296"/>
        <end position="314"/>
    </location>
</feature>
<keyword evidence="1" id="KW-1133">Transmembrane helix</keyword>
<keyword evidence="4" id="KW-1185">Reference proteome</keyword>
<keyword evidence="1" id="KW-0472">Membrane</keyword>
<feature type="transmembrane region" description="Helical" evidence="1">
    <location>
        <begin position="12"/>
        <end position="31"/>
    </location>
</feature>
<feature type="transmembrane region" description="Helical" evidence="1">
    <location>
        <begin position="358"/>
        <end position="376"/>
    </location>
</feature>
<organism evidence="3 4">
    <name type="scientific">Raoultibacter massiliensis</name>
    <dbReference type="NCBI Taxonomy" id="1852371"/>
    <lineage>
        <taxon>Bacteria</taxon>
        <taxon>Bacillati</taxon>
        <taxon>Actinomycetota</taxon>
        <taxon>Coriobacteriia</taxon>
        <taxon>Eggerthellales</taxon>
        <taxon>Eggerthellaceae</taxon>
        <taxon>Raoultibacter</taxon>
    </lineage>
</organism>
<dbReference type="Gene3D" id="1.10.10.10">
    <property type="entry name" value="Winged helix-like DNA-binding domain superfamily/Winged helix DNA-binding domain"/>
    <property type="match status" value="1"/>
</dbReference>
<feature type="transmembrane region" description="Helical" evidence="1">
    <location>
        <begin position="172"/>
        <end position="189"/>
    </location>
</feature>
<dbReference type="SMART" id="SM00421">
    <property type="entry name" value="HTH_LUXR"/>
    <property type="match status" value="1"/>
</dbReference>
<feature type="domain" description="HTH luxR-type" evidence="2">
    <location>
        <begin position="405"/>
        <end position="470"/>
    </location>
</feature>
<dbReference type="PROSITE" id="PS50043">
    <property type="entry name" value="HTH_LUXR_2"/>
    <property type="match status" value="1"/>
</dbReference>
<feature type="transmembrane region" description="Helical" evidence="1">
    <location>
        <begin position="241"/>
        <end position="260"/>
    </location>
</feature>
<feature type="transmembrane region" description="Helical" evidence="1">
    <location>
        <begin position="60"/>
        <end position="76"/>
    </location>
</feature>
<keyword evidence="1" id="KW-0812">Transmembrane</keyword>
<dbReference type="InterPro" id="IPR016032">
    <property type="entry name" value="Sig_transdc_resp-reg_C-effctor"/>
</dbReference>
<dbReference type="PROSITE" id="PS51257">
    <property type="entry name" value="PROKAR_LIPOPROTEIN"/>
    <property type="match status" value="1"/>
</dbReference>
<feature type="transmembrane region" description="Helical" evidence="1">
    <location>
        <begin position="113"/>
        <end position="133"/>
    </location>
</feature>
<evidence type="ECO:0000313" key="3">
    <source>
        <dbReference type="EMBL" id="MEQ3363889.1"/>
    </source>
</evidence>
<protein>
    <submittedName>
        <fullName evidence="3">Helix-turn-helix transcriptional regulator</fullName>
    </submittedName>
</protein>
<feature type="transmembrane region" description="Helical" evidence="1">
    <location>
        <begin position="88"/>
        <end position="107"/>
    </location>
</feature>
<evidence type="ECO:0000256" key="1">
    <source>
        <dbReference type="SAM" id="Phobius"/>
    </source>
</evidence>
<dbReference type="Proteomes" id="UP001487305">
    <property type="component" value="Unassembled WGS sequence"/>
</dbReference>
<feature type="transmembrane region" description="Helical" evidence="1">
    <location>
        <begin position="272"/>
        <end position="290"/>
    </location>
</feature>
<dbReference type="EMBL" id="JBBNOP010000013">
    <property type="protein sequence ID" value="MEQ3363889.1"/>
    <property type="molecule type" value="Genomic_DNA"/>
</dbReference>
<dbReference type="RefSeq" id="WP_349227817.1">
    <property type="nucleotide sequence ID" value="NZ_JBBNOP010000013.1"/>
</dbReference>
<comment type="caution">
    <text evidence="3">The sequence shown here is derived from an EMBL/GenBank/DDBJ whole genome shotgun (WGS) entry which is preliminary data.</text>
</comment>
<reference evidence="3 4" key="1">
    <citation type="submission" date="2024-04" db="EMBL/GenBank/DDBJ databases">
        <title>Human intestinal bacterial collection.</title>
        <authorList>
            <person name="Pauvert C."/>
            <person name="Hitch T.C.A."/>
            <person name="Clavel T."/>
        </authorList>
    </citation>
    <scope>NUCLEOTIDE SEQUENCE [LARGE SCALE GENOMIC DNA]</scope>
    <source>
        <strain evidence="3 4">CLA-KB-H42</strain>
    </source>
</reference>
<feature type="transmembrane region" description="Helical" evidence="1">
    <location>
        <begin position="326"/>
        <end position="346"/>
    </location>
</feature>
<gene>
    <name evidence="3" type="ORF">AAA083_12965</name>
</gene>
<dbReference type="SUPFAM" id="SSF46894">
    <property type="entry name" value="C-terminal effector domain of the bipartite response regulators"/>
    <property type="match status" value="1"/>
</dbReference>
<dbReference type="InterPro" id="IPR036388">
    <property type="entry name" value="WH-like_DNA-bd_sf"/>
</dbReference>
<sequence length="473" mass="51006">MVDRIHSDQTRLSKSPLFFIASVGFGCYLGWGMLGSSPSLLSPVIAQTVSRTAIGDGAERVVWMLAIAVLGLWAFAKRHTNFSRKPISVAAGIFTAGGTIAIYATGALDAENILTPSLSQLPIALSSLYILLWGEQLCLLNGKQALQCVLIASFISFAMVVFCSALPPAAQAAAQIAAPVFSSAALLCLEAKRPDREPELISENAPKFPLRAFVGIGLFGVIVVLLQSFSEGKTDQPNELLWVIAGLIVNAALFLASIASPKEIKASFLSKLVLPLLVISAFFVFATDFGQQNVEVFAIGCSWIYLRLFTWIIWRIGALSSNVPPMSVIAIGQLILTAGTIAGGTIHTAMTDFGASQLMTIAFICILGILVAMFFLDTRYVAELADGPVPFDPEDRAICERCVDNATAKYGLSGQERAIALMLVRGDDNDSIQNELVIATNTLRTHLRNMYKKTDAHSREDLVLLLRSLTHHK</sequence>
<name>A0ABV1JFN3_9ACTN</name>
<feature type="transmembrane region" description="Helical" evidence="1">
    <location>
        <begin position="145"/>
        <end position="166"/>
    </location>
</feature>
<feature type="transmembrane region" description="Helical" evidence="1">
    <location>
        <begin position="210"/>
        <end position="229"/>
    </location>
</feature>
<evidence type="ECO:0000313" key="4">
    <source>
        <dbReference type="Proteomes" id="UP001487305"/>
    </source>
</evidence>
<dbReference type="PRINTS" id="PR00038">
    <property type="entry name" value="HTHLUXR"/>
</dbReference>